<comment type="caution">
    <text evidence="3">The sequence shown here is derived from an EMBL/GenBank/DDBJ whole genome shotgun (WGS) entry which is preliminary data.</text>
</comment>
<dbReference type="RefSeq" id="WP_203929331.1">
    <property type="nucleotide sequence ID" value="NZ_BOPH01000062.1"/>
</dbReference>
<feature type="transmembrane region" description="Helical" evidence="2">
    <location>
        <begin position="145"/>
        <end position="167"/>
    </location>
</feature>
<evidence type="ECO:0000256" key="2">
    <source>
        <dbReference type="SAM" id="Phobius"/>
    </source>
</evidence>
<evidence type="ECO:0000256" key="1">
    <source>
        <dbReference type="SAM" id="MobiDB-lite"/>
    </source>
</evidence>
<keyword evidence="2" id="KW-0472">Membrane</keyword>
<feature type="region of interest" description="Disordered" evidence="1">
    <location>
        <begin position="292"/>
        <end position="320"/>
    </location>
</feature>
<feature type="compositionally biased region" description="Low complexity" evidence="1">
    <location>
        <begin position="300"/>
        <end position="320"/>
    </location>
</feature>
<sequence>MTDEPASRVGTTAKIGKGPLVVAAVSVAWFVAALWLTHASVVGEREPQLGLVNASLAMPLLIASGIVAGAALAVVVVGWLTLRGTLVRPRWQVLAGAGAGLALGAVAGALVLLGYGTVAALVSLSIAMALAAAVGGAIGGVPWPAVVVAGVIGSLVRFALGFLEGLFGGRLREAIVRDDSVAAQLAAVGQIGFAMALLGGAVAGLTASLYLRRSGLKWPAHLAAGAAPGLLLLIAEVATRLGGTPLLSAMSGNDTFDERATQLVADTRLSTALVVLFTGAVVAIIVHGRTLSSAPPPPARTTARTAAGKTAASKTASKTASKVAAAKATGKAAATKTATAETAAAETASRAAAAKATGKAAAADNTAGDVPAGEAGAEARGEVRATPGRARKGRTTPARGPQRRRR</sequence>
<evidence type="ECO:0000313" key="3">
    <source>
        <dbReference type="EMBL" id="GIJ69401.1"/>
    </source>
</evidence>
<dbReference type="EMBL" id="BOPH01000062">
    <property type="protein sequence ID" value="GIJ69401.1"/>
    <property type="molecule type" value="Genomic_DNA"/>
</dbReference>
<feature type="transmembrane region" description="Helical" evidence="2">
    <location>
        <begin position="93"/>
        <end position="112"/>
    </location>
</feature>
<feature type="transmembrane region" description="Helical" evidence="2">
    <location>
        <begin position="187"/>
        <end position="211"/>
    </location>
</feature>
<name>A0A8J4EC71_9ACTN</name>
<feature type="transmembrane region" description="Helical" evidence="2">
    <location>
        <begin position="269"/>
        <end position="286"/>
    </location>
</feature>
<evidence type="ECO:0000313" key="4">
    <source>
        <dbReference type="Proteomes" id="UP000635606"/>
    </source>
</evidence>
<keyword evidence="2" id="KW-0812">Transmembrane</keyword>
<feature type="region of interest" description="Disordered" evidence="1">
    <location>
        <begin position="350"/>
        <end position="406"/>
    </location>
</feature>
<accession>A0A8J4EC71</accession>
<organism evidence="3 4">
    <name type="scientific">Virgisporangium ochraceum</name>
    <dbReference type="NCBI Taxonomy" id="65505"/>
    <lineage>
        <taxon>Bacteria</taxon>
        <taxon>Bacillati</taxon>
        <taxon>Actinomycetota</taxon>
        <taxon>Actinomycetes</taxon>
        <taxon>Micromonosporales</taxon>
        <taxon>Micromonosporaceae</taxon>
        <taxon>Virgisporangium</taxon>
    </lineage>
</organism>
<keyword evidence="4" id="KW-1185">Reference proteome</keyword>
<feature type="transmembrane region" description="Helical" evidence="2">
    <location>
        <begin position="118"/>
        <end position="138"/>
    </location>
</feature>
<feature type="compositionally biased region" description="Low complexity" evidence="1">
    <location>
        <begin position="350"/>
        <end position="363"/>
    </location>
</feature>
<feature type="transmembrane region" description="Helical" evidence="2">
    <location>
        <begin position="20"/>
        <end position="37"/>
    </location>
</feature>
<feature type="transmembrane region" description="Helical" evidence="2">
    <location>
        <begin position="57"/>
        <end position="81"/>
    </location>
</feature>
<feature type="transmembrane region" description="Helical" evidence="2">
    <location>
        <begin position="218"/>
        <end position="238"/>
    </location>
</feature>
<reference evidence="3" key="1">
    <citation type="submission" date="2021-01" db="EMBL/GenBank/DDBJ databases">
        <title>Whole genome shotgun sequence of Virgisporangium ochraceum NBRC 16418.</title>
        <authorList>
            <person name="Komaki H."/>
            <person name="Tamura T."/>
        </authorList>
    </citation>
    <scope>NUCLEOTIDE SEQUENCE</scope>
    <source>
        <strain evidence="3">NBRC 16418</strain>
    </source>
</reference>
<proteinExistence type="predicted"/>
<dbReference type="Proteomes" id="UP000635606">
    <property type="component" value="Unassembled WGS sequence"/>
</dbReference>
<dbReference type="AlphaFoldDB" id="A0A8J4EC71"/>
<gene>
    <name evidence="3" type="ORF">Voc01_043180</name>
</gene>
<keyword evidence="2" id="KW-1133">Transmembrane helix</keyword>
<protein>
    <submittedName>
        <fullName evidence="3">Uncharacterized protein</fullName>
    </submittedName>
</protein>